<dbReference type="PANTHER" id="PTHR28083:SF1">
    <property type="entry name" value="GOOD FOR FULL DBP5 ACTIVITY PROTEIN 2"/>
    <property type="match status" value="1"/>
</dbReference>
<name>G3AVQ4_SPAPN</name>
<protein>
    <recommendedName>
        <fullName evidence="2">Gfd2/YDR514C-like C-terminal domain-containing protein</fullName>
    </recommendedName>
</protein>
<feature type="region of interest" description="Disordered" evidence="1">
    <location>
        <begin position="1"/>
        <end position="63"/>
    </location>
</feature>
<feature type="compositionally biased region" description="Basic residues" evidence="1">
    <location>
        <begin position="34"/>
        <end position="43"/>
    </location>
</feature>
<feature type="compositionally biased region" description="Basic and acidic residues" evidence="1">
    <location>
        <begin position="355"/>
        <end position="376"/>
    </location>
</feature>
<organism evidence="4">
    <name type="scientific">Spathaspora passalidarum (strain NRRL Y-27907 / 11-Y1)</name>
    <dbReference type="NCBI Taxonomy" id="619300"/>
    <lineage>
        <taxon>Eukaryota</taxon>
        <taxon>Fungi</taxon>
        <taxon>Dikarya</taxon>
        <taxon>Ascomycota</taxon>
        <taxon>Saccharomycotina</taxon>
        <taxon>Pichiomycetes</taxon>
        <taxon>Debaryomycetaceae</taxon>
        <taxon>Spathaspora</taxon>
    </lineage>
</organism>
<dbReference type="SUPFAM" id="SSF53098">
    <property type="entry name" value="Ribonuclease H-like"/>
    <property type="match status" value="1"/>
</dbReference>
<dbReference type="PANTHER" id="PTHR28083">
    <property type="entry name" value="GOOD FOR FULL DBP5 ACTIVITY PROTEIN 2"/>
    <property type="match status" value="1"/>
</dbReference>
<dbReference type="InterPro" id="IPR040151">
    <property type="entry name" value="Gfd2/YDR514C-like"/>
</dbReference>
<proteinExistence type="predicted"/>
<dbReference type="InterPro" id="IPR036397">
    <property type="entry name" value="RNaseH_sf"/>
</dbReference>
<dbReference type="AlphaFoldDB" id="G3AVQ4"/>
<evidence type="ECO:0000259" key="2">
    <source>
        <dbReference type="Pfam" id="PF21762"/>
    </source>
</evidence>
<sequence length="463" mass="53141">MSEIREVEMKEAAGHTERRQPRHHEYKDDDHKNKDHYKHHYHKKSNEGQLNFRNRSFERDHPSKVAKRKIQVLEIHQEYRERVSTHLQSLPKFKTLDDIGWLAMPMYDNVVDQYISDNANLTSNPRLTDKTTRNRFIENMRSVYGRKSILFSVDVEAWELDTNIITEIGIAIYDPRDQQVAMIPTFQQIHIRIKENLYKLNGRFVPEHASNFNGGVSYIMTKYEAGSFVQSLVDYYFSKTKQDIGSFLVGHDLPGDIKWLTTLGVKFPSNLSRLDTVHLLALTLGKQGTSLGNALNMVKIPHAFLHNAGNDAYYTLLLAMTLCDPQCRIKFNLDVLRVKEGPILTKEEKLAKKELKRQQRMEAKEKEAKEKVKNGTEEEEEDKDNVSGTLANSIEEVNLSKDEIPTEASGNGDCTKNKIDVVNKPKKKSKKKHPSNIAESIEITTAIDASLKIFSNESSINLE</sequence>
<dbReference type="STRING" id="619300.G3AVQ4"/>
<dbReference type="GeneID" id="18871135"/>
<reference evidence="3 4" key="1">
    <citation type="journal article" date="2011" name="Proc. Natl. Acad. Sci. U.S.A.">
        <title>Comparative genomics of xylose-fermenting fungi for enhanced biofuel production.</title>
        <authorList>
            <person name="Wohlbach D.J."/>
            <person name="Kuo A."/>
            <person name="Sato T.K."/>
            <person name="Potts K.M."/>
            <person name="Salamov A.A."/>
            <person name="LaButti K.M."/>
            <person name="Sun H."/>
            <person name="Clum A."/>
            <person name="Pangilinan J.L."/>
            <person name="Lindquist E.A."/>
            <person name="Lucas S."/>
            <person name="Lapidus A."/>
            <person name="Jin M."/>
            <person name="Gunawan C."/>
            <person name="Balan V."/>
            <person name="Dale B.E."/>
            <person name="Jeffries T.W."/>
            <person name="Zinkel R."/>
            <person name="Barry K.W."/>
            <person name="Grigoriev I.V."/>
            <person name="Gasch A.P."/>
        </authorList>
    </citation>
    <scope>NUCLEOTIDE SEQUENCE [LARGE SCALE GENOMIC DNA]</scope>
    <source>
        <strain evidence="4">NRRL Y-27907 / 11-Y1</strain>
    </source>
</reference>
<dbReference type="InterPro" id="IPR048519">
    <property type="entry name" value="Gfd2/YDR514C-like_C"/>
</dbReference>
<feature type="domain" description="Gfd2/YDR514C-like C-terminal" evidence="2">
    <location>
        <begin position="149"/>
        <end position="321"/>
    </location>
</feature>
<dbReference type="HOGENOM" id="CLU_590740_0_0_1"/>
<feature type="region of interest" description="Disordered" evidence="1">
    <location>
        <begin position="355"/>
        <end position="436"/>
    </location>
</feature>
<feature type="compositionally biased region" description="Basic residues" evidence="1">
    <location>
        <begin position="424"/>
        <end position="434"/>
    </location>
</feature>
<evidence type="ECO:0000256" key="1">
    <source>
        <dbReference type="SAM" id="MobiDB-lite"/>
    </source>
</evidence>
<dbReference type="InterPro" id="IPR012337">
    <property type="entry name" value="RNaseH-like_sf"/>
</dbReference>
<dbReference type="Gene3D" id="3.30.420.10">
    <property type="entry name" value="Ribonuclease H-like superfamily/Ribonuclease H"/>
    <property type="match status" value="1"/>
</dbReference>
<dbReference type="OMA" id="DVKWMNS"/>
<dbReference type="EMBL" id="GL996506">
    <property type="protein sequence ID" value="EGW30219.1"/>
    <property type="molecule type" value="Genomic_DNA"/>
</dbReference>
<feature type="compositionally biased region" description="Basic and acidic residues" evidence="1">
    <location>
        <begin position="1"/>
        <end position="33"/>
    </location>
</feature>
<dbReference type="Pfam" id="PF21762">
    <property type="entry name" value="DEDDh_C"/>
    <property type="match status" value="1"/>
</dbReference>
<dbReference type="Proteomes" id="UP000000709">
    <property type="component" value="Unassembled WGS sequence"/>
</dbReference>
<dbReference type="GO" id="GO:0005634">
    <property type="term" value="C:nucleus"/>
    <property type="evidence" value="ECO:0007669"/>
    <property type="project" value="TreeGrafter"/>
</dbReference>
<evidence type="ECO:0000313" key="3">
    <source>
        <dbReference type="EMBL" id="EGW30219.1"/>
    </source>
</evidence>
<dbReference type="GO" id="GO:0003676">
    <property type="term" value="F:nucleic acid binding"/>
    <property type="evidence" value="ECO:0007669"/>
    <property type="project" value="InterPro"/>
</dbReference>
<evidence type="ECO:0000313" key="4">
    <source>
        <dbReference type="Proteomes" id="UP000000709"/>
    </source>
</evidence>
<gene>
    <name evidence="3" type="ORF">SPAPADRAFT_158820</name>
</gene>
<dbReference type="KEGG" id="spaa:SPAPADRAFT_158820"/>
<dbReference type="OrthoDB" id="5953249at2759"/>
<dbReference type="InParanoid" id="G3AVQ4"/>
<dbReference type="eggNOG" id="ENOG502QTQR">
    <property type="taxonomic scope" value="Eukaryota"/>
</dbReference>
<dbReference type="RefSeq" id="XP_007377985.1">
    <property type="nucleotide sequence ID" value="XM_007377923.1"/>
</dbReference>
<keyword evidence="4" id="KW-1185">Reference proteome</keyword>
<accession>G3AVQ4</accession>